<dbReference type="FunFam" id="3.40.50.300:FF:000016">
    <property type="entry name" value="Oligopeptide ABC transporter ATP-binding component"/>
    <property type="match status" value="1"/>
</dbReference>
<dbReference type="PROSITE" id="PS00211">
    <property type="entry name" value="ABC_TRANSPORTER_1"/>
    <property type="match status" value="1"/>
</dbReference>
<evidence type="ECO:0000256" key="7">
    <source>
        <dbReference type="ARBA" id="ARBA00023136"/>
    </source>
</evidence>
<dbReference type="InterPro" id="IPR027417">
    <property type="entry name" value="P-loop_NTPase"/>
</dbReference>
<dbReference type="InterPro" id="IPR017871">
    <property type="entry name" value="ABC_transporter-like_CS"/>
</dbReference>
<dbReference type="AlphaFoldDB" id="A6DMP9"/>
<accession>A6DMP9</accession>
<dbReference type="GO" id="GO:0016887">
    <property type="term" value="F:ATP hydrolysis activity"/>
    <property type="evidence" value="ECO:0007669"/>
    <property type="project" value="InterPro"/>
</dbReference>
<comment type="subcellular location">
    <subcellularLocation>
        <location evidence="1">Cell inner membrane</location>
        <topology evidence="1">Peripheral membrane protein</topology>
    </subcellularLocation>
</comment>
<dbReference type="PANTHER" id="PTHR43297:SF2">
    <property type="entry name" value="DIPEPTIDE TRANSPORT ATP-BINDING PROTEIN DPPD"/>
    <property type="match status" value="1"/>
</dbReference>
<dbReference type="RefSeq" id="WP_007279146.1">
    <property type="nucleotide sequence ID" value="NZ_ABCK01000011.1"/>
</dbReference>
<comment type="similarity">
    <text evidence="2">Belongs to the ABC transporter superfamily.</text>
</comment>
<dbReference type="Pfam" id="PF00005">
    <property type="entry name" value="ABC_tran"/>
    <property type="match status" value="1"/>
</dbReference>
<dbReference type="GO" id="GO:0015833">
    <property type="term" value="P:peptide transport"/>
    <property type="evidence" value="ECO:0007669"/>
    <property type="project" value="InterPro"/>
</dbReference>
<dbReference type="SUPFAM" id="SSF52540">
    <property type="entry name" value="P-loop containing nucleoside triphosphate hydrolases"/>
    <property type="match status" value="1"/>
</dbReference>
<evidence type="ECO:0000313" key="10">
    <source>
        <dbReference type="Proteomes" id="UP000004947"/>
    </source>
</evidence>
<dbReference type="Proteomes" id="UP000004947">
    <property type="component" value="Unassembled WGS sequence"/>
</dbReference>
<evidence type="ECO:0000313" key="9">
    <source>
        <dbReference type="EMBL" id="EDM27239.1"/>
    </source>
</evidence>
<dbReference type="SMART" id="SM00382">
    <property type="entry name" value="AAA"/>
    <property type="match status" value="1"/>
</dbReference>
<gene>
    <name evidence="9" type="ORF">LNTAR_16257</name>
</gene>
<dbReference type="InterPro" id="IPR050388">
    <property type="entry name" value="ABC_Ni/Peptide_Import"/>
</dbReference>
<proteinExistence type="inferred from homology"/>
<keyword evidence="10" id="KW-1185">Reference proteome</keyword>
<evidence type="ECO:0000256" key="2">
    <source>
        <dbReference type="ARBA" id="ARBA00005417"/>
    </source>
</evidence>
<protein>
    <submittedName>
        <fullName evidence="9">Oligopeptide transport ATP-binding protein OppD</fullName>
    </submittedName>
</protein>
<dbReference type="PROSITE" id="PS50893">
    <property type="entry name" value="ABC_TRANSPORTER_2"/>
    <property type="match status" value="1"/>
</dbReference>
<dbReference type="EMBL" id="ABCK01000011">
    <property type="protein sequence ID" value="EDM27239.1"/>
    <property type="molecule type" value="Genomic_DNA"/>
</dbReference>
<keyword evidence="6 9" id="KW-0067">ATP-binding</keyword>
<keyword evidence="3" id="KW-0813">Transport</keyword>
<dbReference type="InterPro" id="IPR003593">
    <property type="entry name" value="AAA+_ATPase"/>
</dbReference>
<sequence length="330" mass="36490">MLSIKNLTTTFEIDDCTVTAVDGLSFDLPQGSTLGIVGESGSGKSVSALSILRLLPKPMGKSSGEVLLDGENLLNLPADDMLKIRGNKISMIFQEPMTALNPVHSVGKQLMETFFLHFPAMSKNVAWDRSVEMLTKVGIPAPEKRMHEYPHQLSGGMRQRVMIAIALSCEPDILIADEPTTALDVTVQDQILELMKELQKKNNMSIIFITHDLGVVAENCDRVLVMYAGRMVEHSTVKELFAKPAHAYTKALLKSLPQLNSVRKTPLETIQGLVPSLKELKDGCRFGPRSGFEHSEESLNQRPEIREIAPDHLIEWCPDCQKAMGEDQDA</sequence>
<keyword evidence="5" id="KW-0547">Nucleotide-binding</keyword>
<dbReference type="InterPro" id="IPR003439">
    <property type="entry name" value="ABC_transporter-like_ATP-bd"/>
</dbReference>
<comment type="caution">
    <text evidence="9">The sequence shown here is derived from an EMBL/GenBank/DDBJ whole genome shotgun (WGS) entry which is preliminary data.</text>
</comment>
<evidence type="ECO:0000256" key="1">
    <source>
        <dbReference type="ARBA" id="ARBA00004417"/>
    </source>
</evidence>
<evidence type="ECO:0000259" key="8">
    <source>
        <dbReference type="PROSITE" id="PS50893"/>
    </source>
</evidence>
<dbReference type="STRING" id="313628.LNTAR_16257"/>
<organism evidence="9 10">
    <name type="scientific">Lentisphaera araneosa HTCC2155</name>
    <dbReference type="NCBI Taxonomy" id="313628"/>
    <lineage>
        <taxon>Bacteria</taxon>
        <taxon>Pseudomonadati</taxon>
        <taxon>Lentisphaerota</taxon>
        <taxon>Lentisphaeria</taxon>
        <taxon>Lentisphaerales</taxon>
        <taxon>Lentisphaeraceae</taxon>
        <taxon>Lentisphaera</taxon>
    </lineage>
</organism>
<reference evidence="9 10" key="1">
    <citation type="journal article" date="2010" name="J. Bacteriol.">
        <title>Genome sequence of Lentisphaera araneosa HTCC2155T, the type species of the order Lentisphaerales in the phylum Lentisphaerae.</title>
        <authorList>
            <person name="Thrash J.C."/>
            <person name="Cho J.C."/>
            <person name="Vergin K.L."/>
            <person name="Morris R.M."/>
            <person name="Giovannoni S.J."/>
        </authorList>
    </citation>
    <scope>NUCLEOTIDE SEQUENCE [LARGE SCALE GENOMIC DNA]</scope>
    <source>
        <strain evidence="9 10">HTCC2155</strain>
    </source>
</reference>
<dbReference type="GO" id="GO:0005524">
    <property type="term" value="F:ATP binding"/>
    <property type="evidence" value="ECO:0007669"/>
    <property type="project" value="UniProtKB-KW"/>
</dbReference>
<dbReference type="NCBIfam" id="TIGR01727">
    <property type="entry name" value="oligo_HPY"/>
    <property type="match status" value="1"/>
</dbReference>
<evidence type="ECO:0000256" key="6">
    <source>
        <dbReference type="ARBA" id="ARBA00022840"/>
    </source>
</evidence>
<feature type="domain" description="ABC transporter" evidence="8">
    <location>
        <begin position="2"/>
        <end position="253"/>
    </location>
</feature>
<dbReference type="GO" id="GO:0005886">
    <property type="term" value="C:plasma membrane"/>
    <property type="evidence" value="ECO:0007669"/>
    <property type="project" value="UniProtKB-SubCell"/>
</dbReference>
<evidence type="ECO:0000256" key="4">
    <source>
        <dbReference type="ARBA" id="ARBA00022475"/>
    </source>
</evidence>
<dbReference type="Gene3D" id="3.40.50.300">
    <property type="entry name" value="P-loop containing nucleotide triphosphate hydrolases"/>
    <property type="match status" value="1"/>
</dbReference>
<dbReference type="Pfam" id="PF08352">
    <property type="entry name" value="oligo_HPY"/>
    <property type="match status" value="1"/>
</dbReference>
<dbReference type="PANTHER" id="PTHR43297">
    <property type="entry name" value="OLIGOPEPTIDE TRANSPORT ATP-BINDING PROTEIN APPD"/>
    <property type="match status" value="1"/>
</dbReference>
<dbReference type="eggNOG" id="COG0444">
    <property type="taxonomic scope" value="Bacteria"/>
</dbReference>
<dbReference type="CDD" id="cd03257">
    <property type="entry name" value="ABC_NikE_OppD_transporters"/>
    <property type="match status" value="1"/>
</dbReference>
<keyword evidence="7" id="KW-0472">Membrane</keyword>
<evidence type="ECO:0000256" key="3">
    <source>
        <dbReference type="ARBA" id="ARBA00022448"/>
    </source>
</evidence>
<dbReference type="InterPro" id="IPR013563">
    <property type="entry name" value="Oligopep_ABC_C"/>
</dbReference>
<evidence type="ECO:0000256" key="5">
    <source>
        <dbReference type="ARBA" id="ARBA00022741"/>
    </source>
</evidence>
<keyword evidence="4" id="KW-1003">Cell membrane</keyword>
<name>A6DMP9_9BACT</name>